<evidence type="ECO:0000256" key="3">
    <source>
        <dbReference type="ARBA" id="ARBA00023163"/>
    </source>
</evidence>
<dbReference type="Proteomes" id="UP000247744">
    <property type="component" value="Unassembled WGS sequence"/>
</dbReference>
<protein>
    <submittedName>
        <fullName evidence="5">GntR family transcriptional regulator</fullName>
    </submittedName>
</protein>
<dbReference type="InterPro" id="IPR036388">
    <property type="entry name" value="WH-like_DNA-bd_sf"/>
</dbReference>
<dbReference type="PANTHER" id="PTHR43537:SF44">
    <property type="entry name" value="GNTR FAMILY REGULATORY PROTEIN"/>
    <property type="match status" value="1"/>
</dbReference>
<dbReference type="PANTHER" id="PTHR43537">
    <property type="entry name" value="TRANSCRIPTIONAL REGULATOR, GNTR FAMILY"/>
    <property type="match status" value="1"/>
</dbReference>
<comment type="caution">
    <text evidence="5">The sequence shown here is derived from an EMBL/GenBank/DDBJ whole genome shotgun (WGS) entry which is preliminary data.</text>
</comment>
<evidence type="ECO:0000256" key="1">
    <source>
        <dbReference type="ARBA" id="ARBA00023015"/>
    </source>
</evidence>
<evidence type="ECO:0000256" key="2">
    <source>
        <dbReference type="ARBA" id="ARBA00023125"/>
    </source>
</evidence>
<organism evidence="5 6">
    <name type="scientific">Bifidobacterium asteroides</name>
    <dbReference type="NCBI Taxonomy" id="1684"/>
    <lineage>
        <taxon>Bacteria</taxon>
        <taxon>Bacillati</taxon>
        <taxon>Actinomycetota</taxon>
        <taxon>Actinomycetes</taxon>
        <taxon>Bifidobacteriales</taxon>
        <taxon>Bifidobacteriaceae</taxon>
        <taxon>Bifidobacterium</taxon>
    </lineage>
</organism>
<gene>
    <name evidence="5" type="ORF">DKK75_00790</name>
</gene>
<keyword evidence="2" id="KW-0238">DNA-binding</keyword>
<keyword evidence="3" id="KW-0804">Transcription</keyword>
<dbReference type="GO" id="GO:0003677">
    <property type="term" value="F:DNA binding"/>
    <property type="evidence" value="ECO:0007669"/>
    <property type="project" value="UniProtKB-KW"/>
</dbReference>
<dbReference type="EMBL" id="QGLL01000001">
    <property type="protein sequence ID" value="PXY85742.1"/>
    <property type="molecule type" value="Genomic_DNA"/>
</dbReference>
<dbReference type="SUPFAM" id="SSF48008">
    <property type="entry name" value="GntR ligand-binding domain-like"/>
    <property type="match status" value="1"/>
</dbReference>
<evidence type="ECO:0000313" key="5">
    <source>
        <dbReference type="EMBL" id="PXY85742.1"/>
    </source>
</evidence>
<feature type="domain" description="GntR C-terminal" evidence="4">
    <location>
        <begin position="106"/>
        <end position="230"/>
    </location>
</feature>
<keyword evidence="1" id="KW-0805">Transcription regulation</keyword>
<dbReference type="SMART" id="SM00895">
    <property type="entry name" value="FCD"/>
    <property type="match status" value="1"/>
</dbReference>
<dbReference type="InterPro" id="IPR011711">
    <property type="entry name" value="GntR_C"/>
</dbReference>
<reference evidence="5 6" key="1">
    <citation type="submission" date="2018-05" db="EMBL/GenBank/DDBJ databases">
        <title>Reference genomes for bee gut microbiota database.</title>
        <authorList>
            <person name="Ellegaard K.M."/>
        </authorList>
    </citation>
    <scope>NUCLEOTIDE SEQUENCE [LARGE SCALE GENOMIC DNA]</scope>
    <source>
        <strain evidence="5 6">ESL0200</strain>
    </source>
</reference>
<dbReference type="Gene3D" id="1.20.120.530">
    <property type="entry name" value="GntR ligand-binding domain-like"/>
    <property type="match status" value="1"/>
</dbReference>
<evidence type="ECO:0000313" key="6">
    <source>
        <dbReference type="Proteomes" id="UP000247744"/>
    </source>
</evidence>
<proteinExistence type="predicted"/>
<accession>A0A318MBR2</accession>
<dbReference type="Gene3D" id="1.10.10.10">
    <property type="entry name" value="Winged helix-like DNA-binding domain superfamily/Winged helix DNA-binding domain"/>
    <property type="match status" value="1"/>
</dbReference>
<dbReference type="AlphaFoldDB" id="A0A318MBR2"/>
<evidence type="ECO:0000259" key="4">
    <source>
        <dbReference type="SMART" id="SM00895"/>
    </source>
</evidence>
<dbReference type="OrthoDB" id="4164516at2"/>
<dbReference type="InterPro" id="IPR036390">
    <property type="entry name" value="WH_DNA-bd_sf"/>
</dbReference>
<dbReference type="SUPFAM" id="SSF46785">
    <property type="entry name" value="Winged helix' DNA-binding domain"/>
    <property type="match status" value="1"/>
</dbReference>
<dbReference type="RefSeq" id="WP_110451567.1">
    <property type="nucleotide sequence ID" value="NZ_QGLL01000001.1"/>
</dbReference>
<dbReference type="Pfam" id="PF07729">
    <property type="entry name" value="FCD"/>
    <property type="match status" value="1"/>
</dbReference>
<dbReference type="InterPro" id="IPR008920">
    <property type="entry name" value="TF_FadR/GntR_C"/>
</dbReference>
<name>A0A318MBR2_9BIFI</name>
<sequence>MTTHMNKTGSHAARSMHDQLLDEWGMGIVSGNIGVGEHLPEPDVGDTSPSRTVTREVTRVLEAMGLVVVKRKSGARVNPHDMWNIFDPQIIDWRLRGPQRAQTLHELSQLRAGVEPLAARLAATQATANDWAALTQASIDMVAYSQQATSPEYLKADERFHSTLLCSSGNSMFAALRKVIAAILQGRTKHELMPERANERALRLHGDVAAYIRQGDGTAAEEAMRQIVDESDTAIARMTRQQSS</sequence>